<protein>
    <recommendedName>
        <fullName evidence="1">DUF6589 domain-containing protein</fullName>
    </recommendedName>
</protein>
<dbReference type="OrthoDB" id="2801472at2759"/>
<proteinExistence type="predicted"/>
<accession>A0A165KM89</accession>
<evidence type="ECO:0000313" key="2">
    <source>
        <dbReference type="EMBL" id="KZT63316.1"/>
    </source>
</evidence>
<evidence type="ECO:0000259" key="1">
    <source>
        <dbReference type="Pfam" id="PF20231"/>
    </source>
</evidence>
<dbReference type="Pfam" id="PF20231">
    <property type="entry name" value="DUF6589"/>
    <property type="match status" value="1"/>
</dbReference>
<feature type="domain" description="DUF6589" evidence="1">
    <location>
        <begin position="155"/>
        <end position="491"/>
    </location>
</feature>
<dbReference type="STRING" id="1314783.A0A165KM89"/>
<dbReference type="AlphaFoldDB" id="A0A165KM89"/>
<reference evidence="2 3" key="1">
    <citation type="journal article" date="2016" name="Mol. Biol. Evol.">
        <title>Comparative Genomics of Early-Diverging Mushroom-Forming Fungi Provides Insights into the Origins of Lignocellulose Decay Capabilities.</title>
        <authorList>
            <person name="Nagy L.G."/>
            <person name="Riley R."/>
            <person name="Tritt A."/>
            <person name="Adam C."/>
            <person name="Daum C."/>
            <person name="Floudas D."/>
            <person name="Sun H."/>
            <person name="Yadav J.S."/>
            <person name="Pangilinan J."/>
            <person name="Larsson K.H."/>
            <person name="Matsuura K."/>
            <person name="Barry K."/>
            <person name="Labutti K."/>
            <person name="Kuo R."/>
            <person name="Ohm R.A."/>
            <person name="Bhattacharya S.S."/>
            <person name="Shirouzu T."/>
            <person name="Yoshinaga Y."/>
            <person name="Martin F.M."/>
            <person name="Grigoriev I.V."/>
            <person name="Hibbett D.S."/>
        </authorList>
    </citation>
    <scope>NUCLEOTIDE SEQUENCE [LARGE SCALE GENOMIC DNA]</scope>
    <source>
        <strain evidence="2 3">L-15889</strain>
    </source>
</reference>
<evidence type="ECO:0000313" key="3">
    <source>
        <dbReference type="Proteomes" id="UP000076727"/>
    </source>
</evidence>
<dbReference type="InterPro" id="IPR046496">
    <property type="entry name" value="DUF6589"/>
</dbReference>
<gene>
    <name evidence="2" type="ORF">DAEQUDRAFT_741977</name>
</gene>
<keyword evidence="3" id="KW-1185">Reference proteome</keyword>
<name>A0A165KM89_9APHY</name>
<sequence>MDTQRRVERTAPRLWALLARLAGDGIDEKHDRDPSMCNSLQQLFALYFKFKGLTEKGCQLLNYMGITMSPMWTKNAVTKLSDEAMRAVRKEFDEHLSVVAHDNVYISFRVFSQKLDKDLQNGHGTAATIYTKRDAPRVSQELNHALQEQRAKGMTSPLDEPAILDLIDASRSQVDEHMVDYILRILIHSEEFDLQTYSQRDAPPLQPLPGVKILPSGPDHIAVQHMLGTMDTPEQSYDDNDKVIADILRQLGYKTGEQLKDLGLHDVIFWVGDQLTVDRMRGLWKFRCQDYNSFARMEYLHLSNGWLHLQMALGKSIHKRHLGTESGMGLKHAFCLLERRGLDTVATPGPFHENLERALYTIATARIRACWLAVTRVQNLQDLRQKMADELLTLANEIYDKYVSPMAVDEEAAFQLEVARDWVYAHALTLNHDLLLYIVLDRAIKIGDVGLMECLLPHLLLRFIAGRNSKYTIEVLEMLQGFHKEWPNEVK</sequence>
<dbReference type="EMBL" id="KV429197">
    <property type="protein sequence ID" value="KZT63316.1"/>
    <property type="molecule type" value="Genomic_DNA"/>
</dbReference>
<organism evidence="2 3">
    <name type="scientific">Daedalea quercina L-15889</name>
    <dbReference type="NCBI Taxonomy" id="1314783"/>
    <lineage>
        <taxon>Eukaryota</taxon>
        <taxon>Fungi</taxon>
        <taxon>Dikarya</taxon>
        <taxon>Basidiomycota</taxon>
        <taxon>Agaricomycotina</taxon>
        <taxon>Agaricomycetes</taxon>
        <taxon>Polyporales</taxon>
        <taxon>Fomitopsis</taxon>
    </lineage>
</organism>
<dbReference type="Proteomes" id="UP000076727">
    <property type="component" value="Unassembled WGS sequence"/>
</dbReference>